<dbReference type="Pfam" id="PF00400">
    <property type="entry name" value="WD40"/>
    <property type="match status" value="5"/>
</dbReference>
<evidence type="ECO:0000313" key="6">
    <source>
        <dbReference type="Proteomes" id="UP000775872"/>
    </source>
</evidence>
<dbReference type="PANTHER" id="PTHR19848:SF8">
    <property type="entry name" value="F-BOX AND WD REPEAT DOMAIN CONTAINING 7"/>
    <property type="match status" value="1"/>
</dbReference>
<dbReference type="SMART" id="SM00320">
    <property type="entry name" value="WD40"/>
    <property type="match status" value="6"/>
</dbReference>
<organism evidence="5 6">
    <name type="scientific">Clonostachys solani</name>
    <dbReference type="NCBI Taxonomy" id="160281"/>
    <lineage>
        <taxon>Eukaryota</taxon>
        <taxon>Fungi</taxon>
        <taxon>Dikarya</taxon>
        <taxon>Ascomycota</taxon>
        <taxon>Pezizomycotina</taxon>
        <taxon>Sordariomycetes</taxon>
        <taxon>Hypocreomycetidae</taxon>
        <taxon>Hypocreales</taxon>
        <taxon>Bionectriaceae</taxon>
        <taxon>Clonostachys</taxon>
    </lineage>
</organism>
<dbReference type="PROSITE" id="PS50837">
    <property type="entry name" value="NACHT"/>
    <property type="match status" value="1"/>
</dbReference>
<comment type="caution">
    <text evidence="5">The sequence shown here is derived from an EMBL/GenBank/DDBJ whole genome shotgun (WGS) entry which is preliminary data.</text>
</comment>
<dbReference type="AlphaFoldDB" id="A0A9N9Z7B0"/>
<sequence length="1001" mass="111905">MAEVFGLAVNVATVIDLFIKVGVQCSEYCAGVKAAPRDVRSILNEADRLGLTLGEVKRLLDGPNGPKVEASQNIRSCVEDCRLHLKLIVAKLQQGLEVRGLKWPFKKGEVADIITKMERCRTSISLDLQIHQATQLFSIHQEIILTKLRTVERAGFDAHPDADNARCYPGTRTNLINQVLTWVESDNSKTIFWLNGMAGTGKSTIARTISQELADKNKLGASFFFKRGESDRSRAAFFFPTIATQIARQLPSLAPLVRNQVEADPSINTKALSDQFDSLIVKPIKQLPKPSQRQTLVIVVDALDECDYIDEVKRIIHLLSQVKGFSRICLKAFVTSRPELPIQLGFKDISGEYTDLVLQEIPKPIIKNDITVFLQHELAGIRLDYNKARPNRPLPPSWPEPEKIRRLVEMAIPLFIFAATVCRFIQDRRLGGPRDQLERILERQGDRKSQLDATYLPVLDRLFGGLNELQKKEVVGRFKRIVGSIVILGSPLSSYSLARLLNTPVETIEDQLDYLHSVLRIPPDPNKPVQLLHLSFRDFLVDSEKGGRPEEFPFWIDGHQTHSQLALDCLRLLSTGNTLKQDICNLNHPGTSRTEVDQETIDACLPPEVQYACRYWAFHWKESKQTIEDDDQVHRFLTSHLLYWLEALSLLGNMSESLLMINDLVELLHASNSCEIEPFLRDTQSVIFSYGSAVDCWPLQIYYTVTVFAPHQSIVRKTFSHLFPNWISSPPPVESSWGACLATLEGHYGSVETVIFSPDSSWLASGSEDHTVKLWDARTGALRTTLKGHSGMICAIASSPDSGQIASVSSDGTFKLWDTTTGACIATFKTDFSMYEAAFSSDLRWLSCSGRFDPTLKLWKIGPSHETVSFEGHSGEVQTISFSTDSNRLASGSKDRTIKLWDIETGINIATFEGHSDWVCSIAFSSNSNWLASGSHDKTAKLWDIETATCITTFKGHDEYILTVAFSPGSNWLASSSAAYPIRSLSPPTRTDLHQDQLPTL</sequence>
<keyword evidence="2" id="KW-0677">Repeat</keyword>
<dbReference type="PROSITE" id="PS50294">
    <property type="entry name" value="WD_REPEATS_REGION"/>
    <property type="match status" value="4"/>
</dbReference>
<gene>
    <name evidence="5" type="ORF">CSOL1703_00002202</name>
</gene>
<dbReference type="PROSITE" id="PS50231">
    <property type="entry name" value="RICIN_B_LECTIN"/>
    <property type="match status" value="1"/>
</dbReference>
<dbReference type="InterPro" id="IPR007111">
    <property type="entry name" value="NACHT_NTPase"/>
</dbReference>
<dbReference type="Pfam" id="PF24883">
    <property type="entry name" value="NPHP3_N"/>
    <property type="match status" value="1"/>
</dbReference>
<evidence type="ECO:0000256" key="1">
    <source>
        <dbReference type="ARBA" id="ARBA00022574"/>
    </source>
</evidence>
<evidence type="ECO:0000256" key="3">
    <source>
        <dbReference type="PROSITE-ProRule" id="PRU00221"/>
    </source>
</evidence>
<dbReference type="PROSITE" id="PS00678">
    <property type="entry name" value="WD_REPEATS_1"/>
    <property type="match status" value="3"/>
</dbReference>
<reference evidence="5" key="1">
    <citation type="submission" date="2021-10" db="EMBL/GenBank/DDBJ databases">
        <authorList>
            <person name="Piombo E."/>
        </authorList>
    </citation>
    <scope>NUCLEOTIDE SEQUENCE</scope>
</reference>
<keyword evidence="1 3" id="KW-0853">WD repeat</keyword>
<dbReference type="Gene3D" id="3.40.50.300">
    <property type="entry name" value="P-loop containing nucleotide triphosphate hydrolases"/>
    <property type="match status" value="1"/>
</dbReference>
<dbReference type="SUPFAM" id="SSF50978">
    <property type="entry name" value="WD40 repeat-like"/>
    <property type="match status" value="1"/>
</dbReference>
<feature type="repeat" description="WD" evidence="3">
    <location>
        <begin position="912"/>
        <end position="953"/>
    </location>
</feature>
<evidence type="ECO:0000259" key="4">
    <source>
        <dbReference type="PROSITE" id="PS50837"/>
    </source>
</evidence>
<dbReference type="OrthoDB" id="674604at2759"/>
<dbReference type="Proteomes" id="UP000775872">
    <property type="component" value="Unassembled WGS sequence"/>
</dbReference>
<dbReference type="InterPro" id="IPR027417">
    <property type="entry name" value="P-loop_NTPase"/>
</dbReference>
<feature type="domain" description="NACHT" evidence="4">
    <location>
        <begin position="190"/>
        <end position="338"/>
    </location>
</feature>
<dbReference type="InterPro" id="IPR015943">
    <property type="entry name" value="WD40/YVTN_repeat-like_dom_sf"/>
</dbReference>
<dbReference type="InterPro" id="IPR019775">
    <property type="entry name" value="WD40_repeat_CS"/>
</dbReference>
<dbReference type="CDD" id="cd00200">
    <property type="entry name" value="WD40"/>
    <property type="match status" value="1"/>
</dbReference>
<evidence type="ECO:0000256" key="2">
    <source>
        <dbReference type="ARBA" id="ARBA00022737"/>
    </source>
</evidence>
<dbReference type="PROSITE" id="PS50082">
    <property type="entry name" value="WD_REPEATS_2"/>
    <property type="match status" value="4"/>
</dbReference>
<accession>A0A9N9Z7B0</accession>
<dbReference type="Gene3D" id="2.130.10.10">
    <property type="entry name" value="YVTN repeat-like/Quinoprotein amine dehydrogenase"/>
    <property type="match status" value="2"/>
</dbReference>
<dbReference type="InterPro" id="IPR020472">
    <property type="entry name" value="WD40_PAC1"/>
</dbReference>
<keyword evidence="6" id="KW-1185">Reference proteome</keyword>
<protein>
    <recommendedName>
        <fullName evidence="4">NACHT domain-containing protein</fullName>
    </recommendedName>
</protein>
<dbReference type="SUPFAM" id="SSF52540">
    <property type="entry name" value="P-loop containing nucleoside triphosphate hydrolases"/>
    <property type="match status" value="1"/>
</dbReference>
<dbReference type="InterPro" id="IPR036322">
    <property type="entry name" value="WD40_repeat_dom_sf"/>
</dbReference>
<dbReference type="PANTHER" id="PTHR19848">
    <property type="entry name" value="WD40 REPEAT PROTEIN"/>
    <property type="match status" value="1"/>
</dbReference>
<feature type="repeat" description="WD" evidence="3">
    <location>
        <begin position="744"/>
        <end position="785"/>
    </location>
</feature>
<dbReference type="InterPro" id="IPR056884">
    <property type="entry name" value="NPHP3-like_N"/>
</dbReference>
<dbReference type="PRINTS" id="PR00320">
    <property type="entry name" value="GPROTEINBRPT"/>
</dbReference>
<dbReference type="EMBL" id="CABFOC020000035">
    <property type="protein sequence ID" value="CAH0050233.1"/>
    <property type="molecule type" value="Genomic_DNA"/>
</dbReference>
<evidence type="ECO:0000313" key="5">
    <source>
        <dbReference type="EMBL" id="CAH0050233.1"/>
    </source>
</evidence>
<feature type="repeat" description="WD" evidence="3">
    <location>
        <begin position="870"/>
        <end position="911"/>
    </location>
</feature>
<proteinExistence type="predicted"/>
<feature type="repeat" description="WD" evidence="3">
    <location>
        <begin position="786"/>
        <end position="827"/>
    </location>
</feature>
<dbReference type="InterPro" id="IPR001680">
    <property type="entry name" value="WD40_rpt"/>
</dbReference>
<name>A0A9N9Z7B0_9HYPO</name>